<proteinExistence type="predicted"/>
<reference evidence="1" key="2">
    <citation type="journal article" date="2015" name="Fish Shellfish Immunol.">
        <title>Early steps in the European eel (Anguilla anguilla)-Vibrio vulnificus interaction in the gills: Role of the RtxA13 toxin.</title>
        <authorList>
            <person name="Callol A."/>
            <person name="Pajuelo D."/>
            <person name="Ebbesson L."/>
            <person name="Teles M."/>
            <person name="MacKenzie S."/>
            <person name="Amaro C."/>
        </authorList>
    </citation>
    <scope>NUCLEOTIDE SEQUENCE</scope>
</reference>
<reference evidence="1" key="1">
    <citation type="submission" date="2014-11" db="EMBL/GenBank/DDBJ databases">
        <authorList>
            <person name="Amaro Gonzalez C."/>
        </authorList>
    </citation>
    <scope>NUCLEOTIDE SEQUENCE</scope>
</reference>
<protein>
    <submittedName>
        <fullName evidence="1">Uncharacterized protein</fullName>
    </submittedName>
</protein>
<dbReference type="EMBL" id="GBXM01007639">
    <property type="protein sequence ID" value="JAI00939.1"/>
    <property type="molecule type" value="Transcribed_RNA"/>
</dbReference>
<name>A0A0E9XGX9_ANGAN</name>
<organism evidence="1">
    <name type="scientific">Anguilla anguilla</name>
    <name type="common">European freshwater eel</name>
    <name type="synonym">Muraena anguilla</name>
    <dbReference type="NCBI Taxonomy" id="7936"/>
    <lineage>
        <taxon>Eukaryota</taxon>
        <taxon>Metazoa</taxon>
        <taxon>Chordata</taxon>
        <taxon>Craniata</taxon>
        <taxon>Vertebrata</taxon>
        <taxon>Euteleostomi</taxon>
        <taxon>Actinopterygii</taxon>
        <taxon>Neopterygii</taxon>
        <taxon>Teleostei</taxon>
        <taxon>Anguilliformes</taxon>
        <taxon>Anguillidae</taxon>
        <taxon>Anguilla</taxon>
    </lineage>
</organism>
<evidence type="ECO:0000313" key="1">
    <source>
        <dbReference type="EMBL" id="JAI00939.1"/>
    </source>
</evidence>
<sequence length="128" mass="14599">MILSPFGVKKGVMKTKKTSYRSRRLRRMTQTLKFDTVMVFIKFRQNAMPRRSCKIQIHLSSFLYTTQTTATATLTAANSSDLAEKSFPRNEKLQLPQPTISMIASKQLCRATAEARQNTAMMTYTSHV</sequence>
<dbReference type="AlphaFoldDB" id="A0A0E9XGX9"/>
<accession>A0A0E9XGX9</accession>